<evidence type="ECO:0000313" key="2">
    <source>
        <dbReference type="EMBL" id="KAB7530784.1"/>
    </source>
</evidence>
<dbReference type="RefSeq" id="WP_152130659.1">
    <property type="nucleotide sequence ID" value="NZ_WELG01000001.1"/>
</dbReference>
<feature type="transmembrane region" description="Helical" evidence="1">
    <location>
        <begin position="43"/>
        <end position="68"/>
    </location>
</feature>
<protein>
    <submittedName>
        <fullName evidence="2">Uncharacterized protein</fullName>
    </submittedName>
</protein>
<feature type="transmembrane region" description="Helical" evidence="1">
    <location>
        <begin position="110"/>
        <end position="128"/>
    </location>
</feature>
<comment type="caution">
    <text evidence="2">The sequence shown here is derived from an EMBL/GenBank/DDBJ whole genome shotgun (WGS) entry which is preliminary data.</text>
</comment>
<feature type="transmembrane region" description="Helical" evidence="1">
    <location>
        <begin position="200"/>
        <end position="230"/>
    </location>
</feature>
<evidence type="ECO:0000256" key="1">
    <source>
        <dbReference type="SAM" id="Phobius"/>
    </source>
</evidence>
<keyword evidence="1" id="KW-1133">Transmembrane helix</keyword>
<dbReference type="OrthoDB" id="1425775at2"/>
<dbReference type="EMBL" id="WELG01000001">
    <property type="protein sequence ID" value="KAB7530784.1"/>
    <property type="molecule type" value="Genomic_DNA"/>
</dbReference>
<feature type="transmembrane region" description="Helical" evidence="1">
    <location>
        <begin position="9"/>
        <end position="31"/>
    </location>
</feature>
<sequence length="234" mass="26612">MKVSSENQFFAFSAVWFVLNVFWGFAHSFYLPSYFGNTDPLPIHLVIHGVVFSIWILLYAVQIFLIRFRSYKTHIFLGMFGLAVMIVMVPTGLFPSIYKMYAGIIPIDAAGHNVFRLLSAYALFGVAFAKRKNAFLHKRLMLGCMVMLMGAAIFRFSYDLGLQESQLFNKGVQMFPALVLFGFDWAKLKKAVWVDLVSPMLVLGIFFLADHFWLSPIGAGFMDLLIAIFVKPFL</sequence>
<proteinExistence type="predicted"/>
<feature type="transmembrane region" description="Helical" evidence="1">
    <location>
        <begin position="140"/>
        <end position="158"/>
    </location>
</feature>
<evidence type="ECO:0000313" key="3">
    <source>
        <dbReference type="Proteomes" id="UP000429785"/>
    </source>
</evidence>
<name>A0A6I1EAL1_9FLAO</name>
<keyword evidence="1" id="KW-0812">Transmembrane</keyword>
<keyword evidence="1" id="KW-0472">Membrane</keyword>
<reference evidence="2 3" key="1">
    <citation type="submission" date="2019-10" db="EMBL/GenBank/DDBJ databases">
        <title>Muricauda olearia CL-SS4 JCM15563 genome.</title>
        <authorList>
            <person name="Liu L."/>
        </authorList>
    </citation>
    <scope>NUCLEOTIDE SEQUENCE [LARGE SCALE GENOMIC DNA]</scope>
    <source>
        <strain evidence="2 3">CL-SS4</strain>
    </source>
</reference>
<organism evidence="2 3">
    <name type="scientific">Flagellimonas olearia</name>
    <dbReference type="NCBI Taxonomy" id="552546"/>
    <lineage>
        <taxon>Bacteria</taxon>
        <taxon>Pseudomonadati</taxon>
        <taxon>Bacteroidota</taxon>
        <taxon>Flavobacteriia</taxon>
        <taxon>Flavobacteriales</taxon>
        <taxon>Flavobacteriaceae</taxon>
        <taxon>Flagellimonas</taxon>
    </lineage>
</organism>
<dbReference type="AlphaFoldDB" id="A0A6I1EAL1"/>
<accession>A0A6I1EAL1</accession>
<gene>
    <name evidence="2" type="ORF">F8C76_04605</name>
</gene>
<feature type="transmembrane region" description="Helical" evidence="1">
    <location>
        <begin position="75"/>
        <end position="98"/>
    </location>
</feature>
<dbReference type="Proteomes" id="UP000429785">
    <property type="component" value="Unassembled WGS sequence"/>
</dbReference>